<keyword evidence="3 4" id="KW-0539">Nucleus</keyword>
<evidence type="ECO:0000256" key="2">
    <source>
        <dbReference type="ARBA" id="ARBA00010782"/>
    </source>
</evidence>
<evidence type="ECO:0000259" key="6">
    <source>
        <dbReference type="PROSITE" id="PS50833"/>
    </source>
</evidence>
<reference evidence="7 8" key="1">
    <citation type="submission" date="2019-09" db="EMBL/GenBank/DDBJ databases">
        <authorList>
            <person name="Brejova B."/>
        </authorList>
    </citation>
    <scope>NUCLEOTIDE SEQUENCE [LARGE SCALE GENOMIC DNA]</scope>
</reference>
<gene>
    <name evidence="7" type="ORF">SAPINGB_P000728</name>
</gene>
<dbReference type="PANTHER" id="PTHR12728">
    <property type="entry name" value="BRIX DOMAIN CONTAINING PROTEIN"/>
    <property type="match status" value="1"/>
</dbReference>
<dbReference type="GeneID" id="43579551"/>
<feature type="region of interest" description="Disordered" evidence="5">
    <location>
        <begin position="289"/>
        <end position="332"/>
    </location>
</feature>
<dbReference type="GO" id="GO:0000027">
    <property type="term" value="P:ribosomal large subunit assembly"/>
    <property type="evidence" value="ECO:0007669"/>
    <property type="project" value="InterPro"/>
</dbReference>
<dbReference type="PROSITE" id="PS50833">
    <property type="entry name" value="BRIX"/>
    <property type="match status" value="1"/>
</dbReference>
<dbReference type="RefSeq" id="XP_031851342.1">
    <property type="nucleotide sequence ID" value="XM_031995451.1"/>
</dbReference>
<accession>A0A5E8B999</accession>
<dbReference type="Pfam" id="PF04427">
    <property type="entry name" value="Brix"/>
    <property type="match status" value="1"/>
</dbReference>
<feature type="domain" description="Brix" evidence="6">
    <location>
        <begin position="27"/>
        <end position="239"/>
    </location>
</feature>
<proteinExistence type="inferred from homology"/>
<keyword evidence="8" id="KW-1185">Reference proteome</keyword>
<dbReference type="EMBL" id="CABVLU010000001">
    <property type="protein sequence ID" value="VVT45372.1"/>
    <property type="molecule type" value="Genomic_DNA"/>
</dbReference>
<comment type="subcellular location">
    <subcellularLocation>
        <location evidence="1 4">Nucleus</location>
        <location evidence="1 4">Nucleolus</location>
    </subcellularLocation>
</comment>
<dbReference type="GO" id="GO:0019843">
    <property type="term" value="F:rRNA binding"/>
    <property type="evidence" value="ECO:0007669"/>
    <property type="project" value="UniProtKB-UniRule"/>
</dbReference>
<evidence type="ECO:0000256" key="3">
    <source>
        <dbReference type="ARBA" id="ARBA00023242"/>
    </source>
</evidence>
<dbReference type="AlphaFoldDB" id="A0A5E8B999"/>
<dbReference type="PANTHER" id="PTHR12728:SF0">
    <property type="entry name" value="RIBOSOME PRODUCTION FACTOR 2 HOMOLOG"/>
    <property type="match status" value="1"/>
</dbReference>
<dbReference type="GO" id="GO:0005730">
    <property type="term" value="C:nucleolus"/>
    <property type="evidence" value="ECO:0007669"/>
    <property type="project" value="UniProtKB-SubCell"/>
</dbReference>
<comment type="similarity">
    <text evidence="2 4">Belongs to the RPF2 family.</text>
</comment>
<name>A0A5E8B999_9ASCO</name>
<sequence length="332" mass="38690">MLRTKPKNARSKRAMEKREPKLIENTKQALFVPGANCNQILQDAMVDLNALKKPDSKKFQRRNEIRPFEDPSSIEFFSEKNDCSLVVLGTHNKKHPNNLTFIRTFNYKIYDMIELRLDNYKFLKDFRKATFQIGMKPMFTFNGTAFNTHPIYQHIKSLFLDFFRGQVLESLDVAGLQHVISISADEVDEEKPLPKVNFRVYLLKTYRSSDNPKLPRVELDEIGPRFDFVIGRRQEADPDMIKEAYKIAKQLEPKTKKNIETDVLGDKVGRVHVDKQDIGQLQTRKMKGLKKKFSQLEEEDDDDEDEYEDAGDFDEMDIDELPDTSVKKAKTK</sequence>
<dbReference type="GO" id="GO:0000463">
    <property type="term" value="P:maturation of LSU-rRNA from tricistronic rRNA transcript (SSU-rRNA, 5.8S rRNA, LSU-rRNA)"/>
    <property type="evidence" value="ECO:0007669"/>
    <property type="project" value="TreeGrafter"/>
</dbReference>
<dbReference type="InterPro" id="IPR039770">
    <property type="entry name" value="Rpf2"/>
</dbReference>
<evidence type="ECO:0000313" key="8">
    <source>
        <dbReference type="Proteomes" id="UP000398389"/>
    </source>
</evidence>
<organism evidence="7 8">
    <name type="scientific">Magnusiomyces paraingens</name>
    <dbReference type="NCBI Taxonomy" id="2606893"/>
    <lineage>
        <taxon>Eukaryota</taxon>
        <taxon>Fungi</taxon>
        <taxon>Dikarya</taxon>
        <taxon>Ascomycota</taxon>
        <taxon>Saccharomycotina</taxon>
        <taxon>Dipodascomycetes</taxon>
        <taxon>Dipodascales</taxon>
        <taxon>Dipodascaceae</taxon>
        <taxon>Magnusiomyces</taxon>
    </lineage>
</organism>
<protein>
    <recommendedName>
        <fullName evidence="4">Ribosome production factor 2 homolog</fullName>
    </recommendedName>
    <alternativeName>
        <fullName evidence="4">Ribosome biogenesis protein RPF2 homolog</fullName>
    </alternativeName>
</protein>
<feature type="compositionally biased region" description="Acidic residues" evidence="5">
    <location>
        <begin position="296"/>
        <end position="322"/>
    </location>
</feature>
<evidence type="ECO:0000313" key="7">
    <source>
        <dbReference type="EMBL" id="VVT45372.1"/>
    </source>
</evidence>
<evidence type="ECO:0000256" key="1">
    <source>
        <dbReference type="ARBA" id="ARBA00004604"/>
    </source>
</evidence>
<dbReference type="InterPro" id="IPR007109">
    <property type="entry name" value="Brix"/>
</dbReference>
<dbReference type="SMART" id="SM00879">
    <property type="entry name" value="Brix"/>
    <property type="match status" value="1"/>
</dbReference>
<dbReference type="OrthoDB" id="407658at2759"/>
<dbReference type="Proteomes" id="UP000398389">
    <property type="component" value="Unassembled WGS sequence"/>
</dbReference>
<evidence type="ECO:0000256" key="4">
    <source>
        <dbReference type="RuleBase" id="RU367086"/>
    </source>
</evidence>
<evidence type="ECO:0000256" key="5">
    <source>
        <dbReference type="SAM" id="MobiDB-lite"/>
    </source>
</evidence>